<dbReference type="InterPro" id="IPR049163">
    <property type="entry name" value="Pif1-like_2B_dom"/>
</dbReference>
<dbReference type="Proteomes" id="UP001151760">
    <property type="component" value="Unassembled WGS sequence"/>
</dbReference>
<evidence type="ECO:0000313" key="3">
    <source>
        <dbReference type="Proteomes" id="UP001151760"/>
    </source>
</evidence>
<dbReference type="Gene3D" id="2.40.50.140">
    <property type="entry name" value="Nucleic acid-binding proteins"/>
    <property type="match status" value="2"/>
</dbReference>
<reference evidence="2" key="2">
    <citation type="submission" date="2022-01" db="EMBL/GenBank/DDBJ databases">
        <authorList>
            <person name="Yamashiro T."/>
            <person name="Shiraishi A."/>
            <person name="Satake H."/>
            <person name="Nakayama K."/>
        </authorList>
    </citation>
    <scope>NUCLEOTIDE SEQUENCE</scope>
</reference>
<sequence>MTFPGLSPHKLELKVGSPIMLLRNVNLSGGLCNRTRMIVRSLMSKLIEAQIITGMSIGEKVQFITMSAATIASLIIGQENCILEAKVYRRWISKSILEMKALAYCCILIDRGNNAIQATMDINNIDYFSQLLKPHAAYRISNFICERTKPYQQTLENQITLRFGKIIVFEPLPGKEFEFLDHQYELIPYHQLPLRFPYRDENSKLIYLILTDYLGCIWSISNIIPFGTPTTSQKYLRKVDIEDLDENIVEFTMWDDLSRQFDKREIEKLTPSITIAASSWRITKYKDTQLSATPATHYYINPQTPEAQHVYTTFKEKYNSNPPLQIAKYRCQDLEEEKIRNRQTLHTLLEQNPTTFKIHYALSTQQGVGSFIAYDVLDIQLAVQTEDAGTAVATSSATPSKETAGKEKHITGTILAISPDTTTIELTNKDKHTPGTPPHDLIEEVARTIVSTIPAKKADT</sequence>
<comment type="caution">
    <text evidence="2">The sequence shown here is derived from an EMBL/GenBank/DDBJ whole genome shotgun (WGS) entry which is preliminary data.</text>
</comment>
<proteinExistence type="predicted"/>
<accession>A0ABQ5B429</accession>
<dbReference type="PANTHER" id="PTHR47165">
    <property type="entry name" value="OS03G0429900 PROTEIN"/>
    <property type="match status" value="1"/>
</dbReference>
<evidence type="ECO:0000313" key="2">
    <source>
        <dbReference type="EMBL" id="GJT08692.1"/>
    </source>
</evidence>
<organism evidence="2 3">
    <name type="scientific">Tanacetum coccineum</name>
    <dbReference type="NCBI Taxonomy" id="301880"/>
    <lineage>
        <taxon>Eukaryota</taxon>
        <taxon>Viridiplantae</taxon>
        <taxon>Streptophyta</taxon>
        <taxon>Embryophyta</taxon>
        <taxon>Tracheophyta</taxon>
        <taxon>Spermatophyta</taxon>
        <taxon>Magnoliopsida</taxon>
        <taxon>eudicotyledons</taxon>
        <taxon>Gunneridae</taxon>
        <taxon>Pentapetalae</taxon>
        <taxon>asterids</taxon>
        <taxon>campanulids</taxon>
        <taxon>Asterales</taxon>
        <taxon>Asteraceae</taxon>
        <taxon>Asteroideae</taxon>
        <taxon>Anthemideae</taxon>
        <taxon>Anthemidinae</taxon>
        <taxon>Tanacetum</taxon>
    </lineage>
</organism>
<dbReference type="SUPFAM" id="SSF50249">
    <property type="entry name" value="Nucleic acid-binding proteins"/>
    <property type="match status" value="1"/>
</dbReference>
<feature type="domain" description="DNA helicase Pif1-like 2B" evidence="1">
    <location>
        <begin position="3"/>
        <end position="41"/>
    </location>
</feature>
<dbReference type="InterPro" id="IPR012340">
    <property type="entry name" value="NA-bd_OB-fold"/>
</dbReference>
<evidence type="ECO:0000259" key="1">
    <source>
        <dbReference type="Pfam" id="PF21530"/>
    </source>
</evidence>
<reference evidence="2" key="1">
    <citation type="journal article" date="2022" name="Int. J. Mol. Sci.">
        <title>Draft Genome of Tanacetum Coccineum: Genomic Comparison of Closely Related Tanacetum-Family Plants.</title>
        <authorList>
            <person name="Yamashiro T."/>
            <person name="Shiraishi A."/>
            <person name="Nakayama K."/>
            <person name="Satake H."/>
        </authorList>
    </citation>
    <scope>NUCLEOTIDE SEQUENCE</scope>
</reference>
<dbReference type="PANTHER" id="PTHR47165:SF4">
    <property type="entry name" value="OS03G0429900 PROTEIN"/>
    <property type="match status" value="1"/>
</dbReference>
<protein>
    <submittedName>
        <fullName evidence="2">Nucleic acid-binding, OB-fold protein</fullName>
    </submittedName>
</protein>
<gene>
    <name evidence="2" type="ORF">Tco_0843154</name>
</gene>
<keyword evidence="3" id="KW-1185">Reference proteome</keyword>
<dbReference type="Pfam" id="PF21530">
    <property type="entry name" value="Pif1_2B_dom"/>
    <property type="match status" value="1"/>
</dbReference>
<dbReference type="EMBL" id="BQNB010012850">
    <property type="protein sequence ID" value="GJT08692.1"/>
    <property type="molecule type" value="Genomic_DNA"/>
</dbReference>
<name>A0ABQ5B429_9ASTR</name>